<gene>
    <name evidence="3" type="ORF">ACFPJ6_02805</name>
</gene>
<dbReference type="EC" id="1.-.-.-" evidence="3"/>
<dbReference type="NCBIfam" id="TIGR03666">
    <property type="entry name" value="Rv2061_F420"/>
    <property type="match status" value="1"/>
</dbReference>
<dbReference type="SUPFAM" id="SSF50475">
    <property type="entry name" value="FMN-binding split barrel"/>
    <property type="match status" value="1"/>
</dbReference>
<evidence type="ECO:0000256" key="1">
    <source>
        <dbReference type="ARBA" id="ARBA00023002"/>
    </source>
</evidence>
<protein>
    <submittedName>
        <fullName evidence="3">PPOX class F420-dependent oxidoreductase</fullName>
        <ecNumber evidence="3">1.-.-.-</ecNumber>
    </submittedName>
</protein>
<dbReference type="InterPro" id="IPR012349">
    <property type="entry name" value="Split_barrel_FMN-bd"/>
</dbReference>
<dbReference type="PANTHER" id="PTHR35176:SF11">
    <property type="entry name" value="PYRIDOXAMINE 5'-PHOSPHATE OXIDASE FAMILY PROTEIN"/>
    <property type="match status" value="1"/>
</dbReference>
<dbReference type="EMBL" id="JBHSLD010000004">
    <property type="protein sequence ID" value="MFC5379712.1"/>
    <property type="molecule type" value="Genomic_DNA"/>
</dbReference>
<keyword evidence="4" id="KW-1185">Reference proteome</keyword>
<sequence length="134" mass="14769">MGTPRNPSGIRDLATSSFVLLTTFTRDGRPKATPVWAAPDGDALVVITDRDSWKVRRARRNPEVLLASCDMRGRRTGPDLAASAVVVEGPEYLARVTGALLRKYGWQMRLARLLGRTSARERVGLVLRDRPPSS</sequence>
<feature type="domain" description="Pyridoxamine 5'-phosphate oxidase N-terminal" evidence="2">
    <location>
        <begin position="13"/>
        <end position="108"/>
    </location>
</feature>
<evidence type="ECO:0000313" key="3">
    <source>
        <dbReference type="EMBL" id="MFC5379712.1"/>
    </source>
</evidence>
<evidence type="ECO:0000259" key="2">
    <source>
        <dbReference type="Pfam" id="PF01243"/>
    </source>
</evidence>
<reference evidence="4" key="1">
    <citation type="journal article" date="2019" name="Int. J. Syst. Evol. Microbiol.">
        <title>The Global Catalogue of Microorganisms (GCM) 10K type strain sequencing project: providing services to taxonomists for standard genome sequencing and annotation.</title>
        <authorList>
            <consortium name="The Broad Institute Genomics Platform"/>
            <consortium name="The Broad Institute Genome Sequencing Center for Infectious Disease"/>
            <person name="Wu L."/>
            <person name="Ma J."/>
        </authorList>
    </citation>
    <scope>NUCLEOTIDE SEQUENCE [LARGE SCALE GENOMIC DNA]</scope>
    <source>
        <strain evidence="4">CCUG 43114</strain>
    </source>
</reference>
<evidence type="ECO:0000313" key="4">
    <source>
        <dbReference type="Proteomes" id="UP001596122"/>
    </source>
</evidence>
<dbReference type="Pfam" id="PF01243">
    <property type="entry name" value="PNPOx_N"/>
    <property type="match status" value="1"/>
</dbReference>
<dbReference type="Proteomes" id="UP001596122">
    <property type="component" value="Unassembled WGS sequence"/>
</dbReference>
<comment type="caution">
    <text evidence="3">The sequence shown here is derived from an EMBL/GenBank/DDBJ whole genome shotgun (WGS) entry which is preliminary data.</text>
</comment>
<proteinExistence type="predicted"/>
<accession>A0ABW0GJ56</accession>
<dbReference type="PANTHER" id="PTHR35176">
    <property type="entry name" value="HEME OXYGENASE HI_0854-RELATED"/>
    <property type="match status" value="1"/>
</dbReference>
<dbReference type="GO" id="GO:0016491">
    <property type="term" value="F:oxidoreductase activity"/>
    <property type="evidence" value="ECO:0007669"/>
    <property type="project" value="UniProtKB-KW"/>
</dbReference>
<dbReference type="InterPro" id="IPR011576">
    <property type="entry name" value="Pyridox_Oxase_N"/>
</dbReference>
<name>A0ABW0GJ56_9MICO</name>
<dbReference type="RefSeq" id="WP_340268940.1">
    <property type="nucleotide sequence ID" value="NZ_JBBEOG010000003.1"/>
</dbReference>
<keyword evidence="1 3" id="KW-0560">Oxidoreductase</keyword>
<organism evidence="3 4">
    <name type="scientific">Aquipuribacter nitratireducens</name>
    <dbReference type="NCBI Taxonomy" id="650104"/>
    <lineage>
        <taxon>Bacteria</taxon>
        <taxon>Bacillati</taxon>
        <taxon>Actinomycetota</taxon>
        <taxon>Actinomycetes</taxon>
        <taxon>Micrococcales</taxon>
        <taxon>Intrasporangiaceae</taxon>
        <taxon>Aquipuribacter</taxon>
    </lineage>
</organism>
<dbReference type="InterPro" id="IPR019965">
    <property type="entry name" value="PPOX_F420-dep_Rv2061_put"/>
</dbReference>
<dbReference type="InterPro" id="IPR052019">
    <property type="entry name" value="F420H2_bilvrd_red/Heme_oxyg"/>
</dbReference>
<dbReference type="Gene3D" id="2.30.110.10">
    <property type="entry name" value="Electron Transport, Fmn-binding Protein, Chain A"/>
    <property type="match status" value="1"/>
</dbReference>